<dbReference type="EMBL" id="CP021083">
    <property type="protein sequence ID" value="ASN82857.1"/>
    <property type="molecule type" value="Genomic_DNA"/>
</dbReference>
<accession>A0A221T1S3</accession>
<dbReference type="STRING" id="317577.GCA_000419625_03437"/>
<geneLocation type="plasmid" evidence="2">
    <name>pdfi2</name>
</geneLocation>
<name>A0A221T1S3_9DEIO</name>
<evidence type="ECO:0000313" key="1">
    <source>
        <dbReference type="EMBL" id="ASN82857.1"/>
    </source>
</evidence>
<dbReference type="InterPro" id="IPR047114">
    <property type="entry name" value="YciF"/>
</dbReference>
<dbReference type="InterPro" id="IPR010287">
    <property type="entry name" value="DUF892_YciF-like"/>
</dbReference>
<dbReference type="InterPro" id="IPR009078">
    <property type="entry name" value="Ferritin-like_SF"/>
</dbReference>
<proteinExistence type="predicted"/>
<dbReference type="PANTHER" id="PTHR30565:SF9">
    <property type="entry name" value="PROTEIN YCIF"/>
    <property type="match status" value="1"/>
</dbReference>
<gene>
    <name evidence="1" type="ORF">DFI_16840</name>
</gene>
<dbReference type="RefSeq" id="WP_027462338.1">
    <property type="nucleotide sequence ID" value="NZ_ATTJ01000003.1"/>
</dbReference>
<sequence length="162" mass="17829">MQNQTLQDLYIDQLRDLYSAETQLTAALPEMAMAASNPQLKQGFEMHLEQTRGQLARLEKIFEVLGESPAGKTCMAMQGLVKEGREAAGENEPGPVRDAALIAAAQRVEHYEIAGYGTVVRFAQVLGMNDHAETLRVTENEEKQTDQQLTVVAEQVNQAARG</sequence>
<dbReference type="Gene3D" id="1.20.1260.10">
    <property type="match status" value="1"/>
</dbReference>
<dbReference type="Proteomes" id="UP000259030">
    <property type="component" value="Plasmid pDFI2"/>
</dbReference>
<dbReference type="AlphaFoldDB" id="A0A221T1S3"/>
<keyword evidence="1" id="KW-0614">Plasmid</keyword>
<dbReference type="InterPro" id="IPR012347">
    <property type="entry name" value="Ferritin-like"/>
</dbReference>
<dbReference type="PANTHER" id="PTHR30565">
    <property type="entry name" value="PROTEIN YCIF"/>
    <property type="match status" value="1"/>
</dbReference>
<dbReference type="SUPFAM" id="SSF47240">
    <property type="entry name" value="Ferritin-like"/>
    <property type="match status" value="1"/>
</dbReference>
<reference evidence="1 2" key="1">
    <citation type="submission" date="2017-05" db="EMBL/GenBank/DDBJ databases">
        <title>The complete genome sequence of Deinococcus ficus isolated from the rhizosphere of the Ficus religiosa L. in Taiwan.</title>
        <authorList>
            <person name="Wu K.-M."/>
            <person name="Liao T.-L."/>
            <person name="Liu Y.-M."/>
            <person name="Young C.-C."/>
            <person name="Tsai S.-F."/>
        </authorList>
    </citation>
    <scope>NUCLEOTIDE SEQUENCE [LARGE SCALE GENOMIC DNA]</scope>
    <source>
        <strain evidence="1 2">CC-FR2-10</strain>
        <plasmid evidence="2">pdfi2</plasmid>
    </source>
</reference>
<dbReference type="Pfam" id="PF05974">
    <property type="entry name" value="DUF892"/>
    <property type="match status" value="1"/>
</dbReference>
<protein>
    <submittedName>
        <fullName evidence="1">Uncharacterized protein</fullName>
    </submittedName>
</protein>
<evidence type="ECO:0000313" key="2">
    <source>
        <dbReference type="Proteomes" id="UP000259030"/>
    </source>
</evidence>
<dbReference type="CDD" id="cd07909">
    <property type="entry name" value="YciF"/>
    <property type="match status" value="1"/>
</dbReference>
<organism evidence="1 2">
    <name type="scientific">Deinococcus ficus</name>
    <dbReference type="NCBI Taxonomy" id="317577"/>
    <lineage>
        <taxon>Bacteria</taxon>
        <taxon>Thermotogati</taxon>
        <taxon>Deinococcota</taxon>
        <taxon>Deinococci</taxon>
        <taxon>Deinococcales</taxon>
        <taxon>Deinococcaceae</taxon>
        <taxon>Deinococcus</taxon>
    </lineage>
</organism>
<keyword evidence="2" id="KW-1185">Reference proteome</keyword>
<dbReference type="KEGG" id="dfc:DFI_16840"/>
<dbReference type="OrthoDB" id="9795056at2"/>